<sequence length="187" mass="20500">MTDATWLLRRTPTHEHRPEATLRHWAEVSEAFGRALAATHVPRDLPTTEAPGGRTGEELTLATYQRGRVTLYPEALEWAAGVAAGAGLSEFTLPVLRDCAVLHELAHHRLHGAQARRLRVALGHAVLRIGSWRWWGYVAGAEEVVAHSYAQAVLGLARSPVALTRALAESLSAVPATQPSWSRRWDS</sequence>
<dbReference type="EMBL" id="JAGIOO010000001">
    <property type="protein sequence ID" value="MBP2479491.1"/>
    <property type="molecule type" value="Genomic_DNA"/>
</dbReference>
<organism evidence="1 2">
    <name type="scientific">Crossiella equi</name>
    <dbReference type="NCBI Taxonomy" id="130796"/>
    <lineage>
        <taxon>Bacteria</taxon>
        <taxon>Bacillati</taxon>
        <taxon>Actinomycetota</taxon>
        <taxon>Actinomycetes</taxon>
        <taxon>Pseudonocardiales</taxon>
        <taxon>Pseudonocardiaceae</taxon>
        <taxon>Crossiella</taxon>
    </lineage>
</organism>
<gene>
    <name evidence="1" type="ORF">JOF53_008363</name>
</gene>
<comment type="caution">
    <text evidence="1">The sequence shown here is derived from an EMBL/GenBank/DDBJ whole genome shotgun (WGS) entry which is preliminary data.</text>
</comment>
<evidence type="ECO:0000313" key="1">
    <source>
        <dbReference type="EMBL" id="MBP2479491.1"/>
    </source>
</evidence>
<protein>
    <submittedName>
        <fullName evidence="1">Uncharacterized protein</fullName>
    </submittedName>
</protein>
<dbReference type="RefSeq" id="WP_209707763.1">
    <property type="nucleotide sequence ID" value="NZ_JAGIOO010000001.1"/>
</dbReference>
<keyword evidence="2" id="KW-1185">Reference proteome</keyword>
<name>A0ABS5ASF8_9PSEU</name>
<evidence type="ECO:0000313" key="2">
    <source>
        <dbReference type="Proteomes" id="UP001519363"/>
    </source>
</evidence>
<reference evidence="1 2" key="1">
    <citation type="submission" date="2021-03" db="EMBL/GenBank/DDBJ databases">
        <title>Sequencing the genomes of 1000 actinobacteria strains.</title>
        <authorList>
            <person name="Klenk H.-P."/>
        </authorList>
    </citation>
    <scope>NUCLEOTIDE SEQUENCE [LARGE SCALE GENOMIC DNA]</scope>
    <source>
        <strain evidence="1 2">DSM 44580</strain>
    </source>
</reference>
<dbReference type="Proteomes" id="UP001519363">
    <property type="component" value="Unassembled WGS sequence"/>
</dbReference>
<proteinExistence type="predicted"/>
<accession>A0ABS5ASF8</accession>